<dbReference type="Proteomes" id="UP000282985">
    <property type="component" value="Unassembled WGS sequence"/>
</dbReference>
<evidence type="ECO:0008006" key="4">
    <source>
        <dbReference type="Google" id="ProtNLM"/>
    </source>
</evidence>
<feature type="chain" id="PRO_5019586258" description="Outer membrane protein beta-barrel domain-containing protein" evidence="1">
    <location>
        <begin position="22"/>
        <end position="416"/>
    </location>
</feature>
<evidence type="ECO:0000313" key="3">
    <source>
        <dbReference type="Proteomes" id="UP000282985"/>
    </source>
</evidence>
<protein>
    <recommendedName>
        <fullName evidence="4">Outer membrane protein beta-barrel domain-containing protein</fullName>
    </recommendedName>
</protein>
<accession>A0A434AU01</accession>
<comment type="caution">
    <text evidence="2">The sequence shown here is derived from an EMBL/GenBank/DDBJ whole genome shotgun (WGS) entry which is preliminary data.</text>
</comment>
<dbReference type="RefSeq" id="WP_127343952.1">
    <property type="nucleotide sequence ID" value="NZ_RJJX01000013.1"/>
</dbReference>
<name>A0A434AU01_9BACT</name>
<dbReference type="OrthoDB" id="815717at2"/>
<keyword evidence="1" id="KW-0732">Signal</keyword>
<evidence type="ECO:0000313" key="2">
    <source>
        <dbReference type="EMBL" id="RUT77921.1"/>
    </source>
</evidence>
<dbReference type="AlphaFoldDB" id="A0A434AU01"/>
<organism evidence="2 3">
    <name type="scientific">Ancylomarina longa</name>
    <dbReference type="NCBI Taxonomy" id="2487017"/>
    <lineage>
        <taxon>Bacteria</taxon>
        <taxon>Pseudomonadati</taxon>
        <taxon>Bacteroidota</taxon>
        <taxon>Bacteroidia</taxon>
        <taxon>Marinilabiliales</taxon>
        <taxon>Marinifilaceae</taxon>
        <taxon>Ancylomarina</taxon>
    </lineage>
</organism>
<evidence type="ECO:0000256" key="1">
    <source>
        <dbReference type="SAM" id="SignalP"/>
    </source>
</evidence>
<feature type="signal peptide" evidence="1">
    <location>
        <begin position="1"/>
        <end position="21"/>
    </location>
</feature>
<sequence length="416" mass="48362">MKVKKTVLLVLGILLFQVSFSQENFQPGIIINNQKDTVSGFIDFRDWIKNPHEITFKDKITNKVNIYKPCDLLEFRVANEIYESAIINFETSAYHTGKLTTDPSLHLHKDTIFLQTVIKGNKSLYYLKSKNGNVNFYIKKDSKFELLIYKKYLKEKEGNQIQIENKKYLGQLSEYLKDYITSSSKFKIYKYNLKSLKKLFQYYYSISQTKISFQKKKEKISVELGLLSGASFSSLKFNNSKFFTLTKTNFSKSTDFAAGIFLDLILSKKQKKWSICNELFYTSATYTSQYDDYINEDSYAITYNEIGESYLKLNNLIRYRYPIGKLFIYLNGGISNGFAFSETNSQIKKSTRGTTVSTDKGKALDDSRSYEQSFLLGLGVKHKKISFELRYEKGNGMSKSIQSITQRFYLLFGYRF</sequence>
<proteinExistence type="predicted"/>
<dbReference type="EMBL" id="RJJX01000013">
    <property type="protein sequence ID" value="RUT77921.1"/>
    <property type="molecule type" value="Genomic_DNA"/>
</dbReference>
<gene>
    <name evidence="2" type="ORF">DLK05_10600</name>
</gene>
<keyword evidence="3" id="KW-1185">Reference proteome</keyword>
<reference evidence="2 3" key="1">
    <citation type="submission" date="2018-11" db="EMBL/GenBank/DDBJ databases">
        <title>Parancylomarina longa gen. nov., sp. nov., isolated from sediments of southern Okinawa.</title>
        <authorList>
            <person name="Fu T."/>
        </authorList>
    </citation>
    <scope>NUCLEOTIDE SEQUENCE [LARGE SCALE GENOMIC DNA]</scope>
    <source>
        <strain evidence="2 3">T3-2 S1-C</strain>
    </source>
</reference>